<feature type="compositionally biased region" description="Polar residues" evidence="1">
    <location>
        <begin position="88"/>
        <end position="98"/>
    </location>
</feature>
<organism evidence="2 3">
    <name type="scientific">Ascodesmis nigricans</name>
    <dbReference type="NCBI Taxonomy" id="341454"/>
    <lineage>
        <taxon>Eukaryota</taxon>
        <taxon>Fungi</taxon>
        <taxon>Dikarya</taxon>
        <taxon>Ascomycota</taxon>
        <taxon>Pezizomycotina</taxon>
        <taxon>Pezizomycetes</taxon>
        <taxon>Pezizales</taxon>
        <taxon>Ascodesmidaceae</taxon>
        <taxon>Ascodesmis</taxon>
    </lineage>
</organism>
<dbReference type="AlphaFoldDB" id="A0A4S2MQ89"/>
<gene>
    <name evidence="2" type="ORF">EX30DRAFT_342456</name>
</gene>
<dbReference type="InParanoid" id="A0A4S2MQ89"/>
<evidence type="ECO:0000313" key="3">
    <source>
        <dbReference type="Proteomes" id="UP000298138"/>
    </source>
</evidence>
<dbReference type="EMBL" id="ML220132">
    <property type="protein sequence ID" value="TGZ79370.1"/>
    <property type="molecule type" value="Genomic_DNA"/>
</dbReference>
<keyword evidence="3" id="KW-1185">Reference proteome</keyword>
<sequence>MISSQRATHTRKSPVYNPHHPHHVLTPGFDFTPLHNFHITTPVASPSHPITHPLKPFIPSHPNPNFSLQPQPPLHHLYLSGHHRPSHLTHTTPSSDDPTLSHPPQRHIYLVRLIYVSRRIISWL</sequence>
<feature type="region of interest" description="Disordered" evidence="1">
    <location>
        <begin position="73"/>
        <end position="102"/>
    </location>
</feature>
<reference evidence="2 3" key="1">
    <citation type="submission" date="2019-04" db="EMBL/GenBank/DDBJ databases">
        <title>Comparative genomics and transcriptomics to analyze fruiting body development in filamentous ascomycetes.</title>
        <authorList>
            <consortium name="DOE Joint Genome Institute"/>
            <person name="Lutkenhaus R."/>
            <person name="Traeger S."/>
            <person name="Breuer J."/>
            <person name="Kuo A."/>
            <person name="Lipzen A."/>
            <person name="Pangilinan J."/>
            <person name="Dilworth D."/>
            <person name="Sandor L."/>
            <person name="Poggeler S."/>
            <person name="Barry K."/>
            <person name="Grigoriev I.V."/>
            <person name="Nowrousian M."/>
        </authorList>
    </citation>
    <scope>NUCLEOTIDE SEQUENCE [LARGE SCALE GENOMIC DNA]</scope>
    <source>
        <strain evidence="2 3">CBS 389.68</strain>
    </source>
</reference>
<dbReference type="Proteomes" id="UP000298138">
    <property type="component" value="Unassembled WGS sequence"/>
</dbReference>
<proteinExistence type="predicted"/>
<feature type="region of interest" description="Disordered" evidence="1">
    <location>
        <begin position="1"/>
        <end position="21"/>
    </location>
</feature>
<evidence type="ECO:0000256" key="1">
    <source>
        <dbReference type="SAM" id="MobiDB-lite"/>
    </source>
</evidence>
<accession>A0A4S2MQ89</accession>
<evidence type="ECO:0000313" key="2">
    <source>
        <dbReference type="EMBL" id="TGZ79370.1"/>
    </source>
</evidence>
<name>A0A4S2MQ89_9PEZI</name>
<protein>
    <submittedName>
        <fullName evidence="2">Uncharacterized protein</fullName>
    </submittedName>
</protein>